<feature type="domain" description="GH18" evidence="1">
    <location>
        <begin position="1"/>
        <end position="299"/>
    </location>
</feature>
<dbReference type="Proteomes" id="UP000285060">
    <property type="component" value="Unassembled WGS sequence"/>
</dbReference>
<gene>
    <name evidence="2" type="ORF">DYB32_009401</name>
</gene>
<dbReference type="InterPro" id="IPR029070">
    <property type="entry name" value="Chitinase_insertion_sf"/>
</dbReference>
<dbReference type="AlphaFoldDB" id="A0A3R7CU35"/>
<organism evidence="2 3">
    <name type="scientific">Aphanomyces invadans</name>
    <dbReference type="NCBI Taxonomy" id="157072"/>
    <lineage>
        <taxon>Eukaryota</taxon>
        <taxon>Sar</taxon>
        <taxon>Stramenopiles</taxon>
        <taxon>Oomycota</taxon>
        <taxon>Saprolegniomycetes</taxon>
        <taxon>Saprolegniales</taxon>
        <taxon>Verrucalvaceae</taxon>
        <taxon>Aphanomyces</taxon>
    </lineage>
</organism>
<evidence type="ECO:0000313" key="3">
    <source>
        <dbReference type="Proteomes" id="UP000285060"/>
    </source>
</evidence>
<dbReference type="PANTHER" id="PTHR11177">
    <property type="entry name" value="CHITINASE"/>
    <property type="match status" value="1"/>
</dbReference>
<dbReference type="SUPFAM" id="SSF51445">
    <property type="entry name" value="(Trans)glycosidases"/>
    <property type="match status" value="1"/>
</dbReference>
<accession>A0A3R7CU35</accession>
<dbReference type="GO" id="GO:0005975">
    <property type="term" value="P:carbohydrate metabolic process"/>
    <property type="evidence" value="ECO:0007669"/>
    <property type="project" value="InterPro"/>
</dbReference>
<dbReference type="GO" id="GO:0004568">
    <property type="term" value="F:chitinase activity"/>
    <property type="evidence" value="ECO:0007669"/>
    <property type="project" value="TreeGrafter"/>
</dbReference>
<name>A0A3R7CU35_9STRA</name>
<dbReference type="PROSITE" id="PS51910">
    <property type="entry name" value="GH18_2"/>
    <property type="match status" value="1"/>
</dbReference>
<dbReference type="Pfam" id="PF00704">
    <property type="entry name" value="Glyco_hydro_18"/>
    <property type="match status" value="1"/>
</dbReference>
<dbReference type="EMBL" id="QUSY01002008">
    <property type="protein sequence ID" value="RHY22751.1"/>
    <property type="molecule type" value="Genomic_DNA"/>
</dbReference>
<dbReference type="InterPro" id="IPR050314">
    <property type="entry name" value="Glycosyl_Hydrlase_18"/>
</dbReference>
<proteinExistence type="predicted"/>
<dbReference type="GO" id="GO:0006032">
    <property type="term" value="P:chitin catabolic process"/>
    <property type="evidence" value="ECO:0007669"/>
    <property type="project" value="TreeGrafter"/>
</dbReference>
<reference evidence="2 3" key="1">
    <citation type="submission" date="2018-08" db="EMBL/GenBank/DDBJ databases">
        <title>Aphanomyces genome sequencing and annotation.</title>
        <authorList>
            <person name="Minardi D."/>
            <person name="Oidtmann B."/>
            <person name="Van Der Giezen M."/>
            <person name="Studholme D.J."/>
        </authorList>
    </citation>
    <scope>NUCLEOTIDE SEQUENCE [LARGE SCALE GENOMIC DNA]</scope>
    <source>
        <strain evidence="2 3">NJM0002</strain>
    </source>
</reference>
<dbReference type="GO" id="GO:0005576">
    <property type="term" value="C:extracellular region"/>
    <property type="evidence" value="ECO:0007669"/>
    <property type="project" value="TreeGrafter"/>
</dbReference>
<sequence>MTQVAWTSITHLNYAFAIPQWNGTLALLDPMALLGKPHPSVTGQLQGHLGLANSLKRLNRATKVGLSIAGYTGSGALSTIAASPTLRDTFVAATIQLVEDLGLDHIDLDWEFPAASDMANFVALLRQLKAALAALPYSTELTIAAPGYDVSAWIPYINLYANPTAPPAAQLSVDRTVKFYVENYCPPSKLVVGARIYGRVFYQTSGIYSPFTNAGADNTVQYNAIPIGDERFDDPTQSAFVYSATTRQLIVYDSPRSIAAKATYVEANQLGGIMFWEASGDRSGARGLVPTPVDTLSMSAFVFGPNNLSYPRSKYNNVAAPPPPVAVTLVTRPNKVITPWNGTLTVAETKPEAPFTYDPTTQLLSSGSAGCVDAYPSAWPSER</sequence>
<dbReference type="InterPro" id="IPR017853">
    <property type="entry name" value="GH"/>
</dbReference>
<dbReference type="Gene3D" id="3.10.50.10">
    <property type="match status" value="1"/>
</dbReference>
<dbReference type="GO" id="GO:0008061">
    <property type="term" value="F:chitin binding"/>
    <property type="evidence" value="ECO:0007669"/>
    <property type="project" value="InterPro"/>
</dbReference>
<dbReference type="PANTHER" id="PTHR11177:SF317">
    <property type="entry name" value="CHITINASE 12-RELATED"/>
    <property type="match status" value="1"/>
</dbReference>
<evidence type="ECO:0000313" key="2">
    <source>
        <dbReference type="EMBL" id="RHY22751.1"/>
    </source>
</evidence>
<evidence type="ECO:0000259" key="1">
    <source>
        <dbReference type="PROSITE" id="PS51910"/>
    </source>
</evidence>
<dbReference type="Gene3D" id="3.20.20.80">
    <property type="entry name" value="Glycosidases"/>
    <property type="match status" value="2"/>
</dbReference>
<dbReference type="VEuPathDB" id="FungiDB:H310_12813"/>
<dbReference type="InterPro" id="IPR011583">
    <property type="entry name" value="Chitinase_II/V-like_cat"/>
</dbReference>
<keyword evidence="3" id="KW-1185">Reference proteome</keyword>
<dbReference type="InterPro" id="IPR001223">
    <property type="entry name" value="Glyco_hydro18_cat"/>
</dbReference>
<dbReference type="SMART" id="SM00636">
    <property type="entry name" value="Glyco_18"/>
    <property type="match status" value="1"/>
</dbReference>
<comment type="caution">
    <text evidence="2">The sequence shown here is derived from an EMBL/GenBank/DDBJ whole genome shotgun (WGS) entry which is preliminary data.</text>
</comment>
<protein>
    <recommendedName>
        <fullName evidence="1">GH18 domain-containing protein</fullName>
    </recommendedName>
</protein>